<dbReference type="EMBL" id="CP000482">
    <property type="protein sequence ID" value="ABL00575.1"/>
    <property type="molecule type" value="Genomic_DNA"/>
</dbReference>
<dbReference type="eggNOG" id="COG3668">
    <property type="taxonomic scope" value="Bacteria"/>
</dbReference>
<dbReference type="InterPro" id="IPR035093">
    <property type="entry name" value="RelE/ParE_toxin_dom_sf"/>
</dbReference>
<dbReference type="InterPro" id="IPR051803">
    <property type="entry name" value="TA_system_RelE-like_toxin"/>
</dbReference>
<dbReference type="KEGG" id="ppd:Ppro_2977"/>
<dbReference type="Proteomes" id="UP000006732">
    <property type="component" value="Chromosome"/>
</dbReference>
<dbReference type="Pfam" id="PF05016">
    <property type="entry name" value="ParE_toxin"/>
    <property type="match status" value="1"/>
</dbReference>
<accession>A1ATA4</accession>
<protein>
    <submittedName>
        <fullName evidence="3">Plasmid stabilization system</fullName>
    </submittedName>
</protein>
<dbReference type="PANTHER" id="PTHR33755:SF5">
    <property type="entry name" value="TYPE II TOXIN-ANTITOXIN SYSTEM RELE_PARE FAMILY TOXIN"/>
    <property type="match status" value="1"/>
</dbReference>
<comment type="similarity">
    <text evidence="1">Belongs to the RelE toxin family.</text>
</comment>
<sequence>MTDTGIIVTFAESALGDILEMREWYAEQLVPEVGERFAAEIIARVEALQVNPDMGRMVPEFGVETLRELIHPSFRIVYRRDGMRVRIVRVWRSERLLKMP</sequence>
<organism evidence="3 4">
    <name type="scientific">Pelobacter propionicus (strain DSM 2379 / NBRC 103807 / OttBd1)</name>
    <dbReference type="NCBI Taxonomy" id="338966"/>
    <lineage>
        <taxon>Bacteria</taxon>
        <taxon>Pseudomonadati</taxon>
        <taxon>Thermodesulfobacteriota</taxon>
        <taxon>Desulfuromonadia</taxon>
        <taxon>Desulfuromonadales</taxon>
        <taxon>Desulfuromonadaceae</taxon>
        <taxon>Pelobacter</taxon>
    </lineage>
</organism>
<keyword evidence="2" id="KW-1277">Toxin-antitoxin system</keyword>
<dbReference type="RefSeq" id="WP_011736810.1">
    <property type="nucleotide sequence ID" value="NC_008609.1"/>
</dbReference>
<dbReference type="Gene3D" id="3.30.2310.20">
    <property type="entry name" value="RelE-like"/>
    <property type="match status" value="1"/>
</dbReference>
<evidence type="ECO:0000313" key="3">
    <source>
        <dbReference type="EMBL" id="ABL00575.1"/>
    </source>
</evidence>
<dbReference type="AlphaFoldDB" id="A1ATA4"/>
<reference evidence="3 4" key="1">
    <citation type="submission" date="2006-10" db="EMBL/GenBank/DDBJ databases">
        <title>Complete sequence of chromosome of Pelobacter propionicus DSM 2379.</title>
        <authorList>
            <consortium name="US DOE Joint Genome Institute"/>
            <person name="Copeland A."/>
            <person name="Lucas S."/>
            <person name="Lapidus A."/>
            <person name="Barry K."/>
            <person name="Detter J.C."/>
            <person name="Glavina del Rio T."/>
            <person name="Hammon N."/>
            <person name="Israni S."/>
            <person name="Dalin E."/>
            <person name="Tice H."/>
            <person name="Pitluck S."/>
            <person name="Saunders E."/>
            <person name="Brettin T."/>
            <person name="Bruce D."/>
            <person name="Han C."/>
            <person name="Tapia R."/>
            <person name="Schmutz J."/>
            <person name="Larimer F."/>
            <person name="Land M."/>
            <person name="Hauser L."/>
            <person name="Kyrpides N."/>
            <person name="Kim E."/>
            <person name="Lovley D."/>
            <person name="Richardson P."/>
        </authorList>
    </citation>
    <scope>NUCLEOTIDE SEQUENCE [LARGE SCALE GENOMIC DNA]</scope>
    <source>
        <strain evidence="4">DSM 2379 / NBRC 103807 / OttBd1</strain>
    </source>
</reference>
<proteinExistence type="inferred from homology"/>
<keyword evidence="4" id="KW-1185">Reference proteome</keyword>
<dbReference type="OrthoDB" id="5574284at2"/>
<dbReference type="InterPro" id="IPR007712">
    <property type="entry name" value="RelE/ParE_toxin"/>
</dbReference>
<dbReference type="HOGENOM" id="CLU_147162_4_1_7"/>
<evidence type="ECO:0000256" key="2">
    <source>
        <dbReference type="ARBA" id="ARBA00022649"/>
    </source>
</evidence>
<name>A1ATA4_PELPD</name>
<dbReference type="PANTHER" id="PTHR33755">
    <property type="entry name" value="TOXIN PARE1-RELATED"/>
    <property type="match status" value="1"/>
</dbReference>
<dbReference type="STRING" id="338966.Ppro_2977"/>
<evidence type="ECO:0000313" key="4">
    <source>
        <dbReference type="Proteomes" id="UP000006732"/>
    </source>
</evidence>
<evidence type="ECO:0000256" key="1">
    <source>
        <dbReference type="ARBA" id="ARBA00006226"/>
    </source>
</evidence>
<gene>
    <name evidence="3" type="ordered locus">Ppro_2977</name>
</gene>